<name>A0A4R5W2Z8_9BURK</name>
<reference evidence="2 3" key="1">
    <citation type="submission" date="2019-03" db="EMBL/GenBank/DDBJ databases">
        <title>Sapientia aquatica gen. nov., sp. nov., isolated from a crater lake.</title>
        <authorList>
            <person name="Felfoldi T."/>
            <person name="Szabo A."/>
            <person name="Toth E."/>
            <person name="Schumann P."/>
            <person name="Keki Z."/>
            <person name="Marialigeti K."/>
            <person name="Mathe I."/>
        </authorList>
    </citation>
    <scope>NUCLEOTIDE SEQUENCE [LARGE SCALE GENOMIC DNA]</scope>
    <source>
        <strain evidence="2 3">SA-152</strain>
    </source>
</reference>
<keyword evidence="3" id="KW-1185">Reference proteome</keyword>
<feature type="compositionally biased region" description="Basic and acidic residues" evidence="1">
    <location>
        <begin position="42"/>
        <end position="60"/>
    </location>
</feature>
<gene>
    <name evidence="2" type="ORF">E2I14_04840</name>
</gene>
<accession>A0A4R5W2Z8</accession>
<organism evidence="2 3">
    <name type="scientific">Sapientia aquatica</name>
    <dbReference type="NCBI Taxonomy" id="1549640"/>
    <lineage>
        <taxon>Bacteria</taxon>
        <taxon>Pseudomonadati</taxon>
        <taxon>Pseudomonadota</taxon>
        <taxon>Betaproteobacteria</taxon>
        <taxon>Burkholderiales</taxon>
        <taxon>Oxalobacteraceae</taxon>
        <taxon>Sapientia</taxon>
    </lineage>
</organism>
<feature type="region of interest" description="Disordered" evidence="1">
    <location>
        <begin position="41"/>
        <end position="60"/>
    </location>
</feature>
<dbReference type="EMBL" id="SMYL01000002">
    <property type="protein sequence ID" value="TDK67099.1"/>
    <property type="molecule type" value="Genomic_DNA"/>
</dbReference>
<evidence type="ECO:0000256" key="1">
    <source>
        <dbReference type="SAM" id="MobiDB-lite"/>
    </source>
</evidence>
<evidence type="ECO:0000313" key="3">
    <source>
        <dbReference type="Proteomes" id="UP000294829"/>
    </source>
</evidence>
<sequence length="60" mass="7093">MEYSDSSLFEPKTVMRVEKVKTSRQSGDVEHRELSRKIALNDQRKSDEASQEIKRAFTRY</sequence>
<dbReference type="RefSeq" id="WP_133326009.1">
    <property type="nucleotide sequence ID" value="NZ_SMYL01000002.1"/>
</dbReference>
<dbReference type="AlphaFoldDB" id="A0A4R5W2Z8"/>
<comment type="caution">
    <text evidence="2">The sequence shown here is derived from an EMBL/GenBank/DDBJ whole genome shotgun (WGS) entry which is preliminary data.</text>
</comment>
<proteinExistence type="predicted"/>
<dbReference type="Proteomes" id="UP000294829">
    <property type="component" value="Unassembled WGS sequence"/>
</dbReference>
<evidence type="ECO:0000313" key="2">
    <source>
        <dbReference type="EMBL" id="TDK67099.1"/>
    </source>
</evidence>
<protein>
    <submittedName>
        <fullName evidence="2">Uncharacterized protein</fullName>
    </submittedName>
</protein>